<dbReference type="AlphaFoldDB" id="S7MBN5"/>
<dbReference type="InterPro" id="IPR001909">
    <property type="entry name" value="KRAB"/>
</dbReference>
<dbReference type="PROSITE" id="PS50805">
    <property type="entry name" value="KRAB"/>
    <property type="match status" value="1"/>
</dbReference>
<keyword evidence="3" id="KW-1185">Reference proteome</keyword>
<sequence length="353" mass="38688">MVGASSGAHSSHVGLKLGVPARTHARAGTGTAIPAAASTPARLSPQRAMAAPPLRRRAEVGVTFEDIALYFSRKEWNLLDESQRQLYLNVMLENFELISSLGCCCGVENVEAPTKQKVCVKVSQARKPKVAFSSRKSHPCESCGLVLGNIFLMTELQGTQHRQILLREFTQEKSLIKAVNVESLLQGALATNIIKEFIQVKSLINAVNVGRVLPLEASFVVIREFTLEKSLINAVTVGILLPLEASFVIIREFTLEKSLINAVNVETFLPGAVPFVVIREFIQEKSLINAANVGNLLSTAMCFVVIRDFIQEKHLIHAFTVGKLLHKLVVSNIIREFTLEKSLINVVNVASLI</sequence>
<dbReference type="Gene3D" id="6.10.140.140">
    <property type="match status" value="1"/>
</dbReference>
<dbReference type="EMBL" id="KE161074">
    <property type="protein sequence ID" value="EPQ01534.1"/>
    <property type="molecule type" value="Genomic_DNA"/>
</dbReference>
<dbReference type="PANTHER" id="PTHR14947">
    <property type="entry name" value="ZINC FINGER PROTEIN"/>
    <property type="match status" value="1"/>
</dbReference>
<dbReference type="CDD" id="cd07765">
    <property type="entry name" value="KRAB_A-box"/>
    <property type="match status" value="1"/>
</dbReference>
<dbReference type="Pfam" id="PF01352">
    <property type="entry name" value="KRAB"/>
    <property type="match status" value="1"/>
</dbReference>
<dbReference type="InterPro" id="IPR036051">
    <property type="entry name" value="KRAB_dom_sf"/>
</dbReference>
<evidence type="ECO:0000313" key="3">
    <source>
        <dbReference type="Proteomes" id="UP000052978"/>
    </source>
</evidence>
<protein>
    <submittedName>
        <fullName evidence="2">Zinc finger protein 417</fullName>
    </submittedName>
</protein>
<feature type="domain" description="KRAB" evidence="1">
    <location>
        <begin position="62"/>
        <end position="141"/>
    </location>
</feature>
<name>S7MBN5_MYOBR</name>
<dbReference type="GO" id="GO:0006355">
    <property type="term" value="P:regulation of DNA-templated transcription"/>
    <property type="evidence" value="ECO:0007669"/>
    <property type="project" value="InterPro"/>
</dbReference>
<proteinExistence type="predicted"/>
<accession>S7MBN5</accession>
<dbReference type="InterPro" id="IPR039938">
    <property type="entry name" value="Sp4-like"/>
</dbReference>
<dbReference type="Proteomes" id="UP000052978">
    <property type="component" value="Unassembled WGS sequence"/>
</dbReference>
<evidence type="ECO:0000259" key="1">
    <source>
        <dbReference type="PROSITE" id="PS50805"/>
    </source>
</evidence>
<reference evidence="2 3" key="1">
    <citation type="journal article" date="2013" name="Nat. Commun.">
        <title>Genome analysis reveals insights into physiology and longevity of the Brandt's bat Myotis brandtii.</title>
        <authorList>
            <person name="Seim I."/>
            <person name="Fang X."/>
            <person name="Xiong Z."/>
            <person name="Lobanov A.V."/>
            <person name="Huang Z."/>
            <person name="Ma S."/>
            <person name="Feng Y."/>
            <person name="Turanov A.A."/>
            <person name="Zhu Y."/>
            <person name="Lenz T.L."/>
            <person name="Gerashchenko M.V."/>
            <person name="Fan D."/>
            <person name="Hee Yim S."/>
            <person name="Yao X."/>
            <person name="Jordan D."/>
            <person name="Xiong Y."/>
            <person name="Ma Y."/>
            <person name="Lyapunov A.N."/>
            <person name="Chen G."/>
            <person name="Kulakova O.I."/>
            <person name="Sun Y."/>
            <person name="Lee S.G."/>
            <person name="Bronson R.T."/>
            <person name="Moskalev A.A."/>
            <person name="Sunyaev S.R."/>
            <person name="Zhang G."/>
            <person name="Krogh A."/>
            <person name="Wang J."/>
            <person name="Gladyshev V.N."/>
        </authorList>
    </citation>
    <scope>NUCLEOTIDE SEQUENCE [LARGE SCALE GENOMIC DNA]</scope>
</reference>
<organism evidence="2 3">
    <name type="scientific">Myotis brandtii</name>
    <name type="common">Brandt's bat</name>
    <dbReference type="NCBI Taxonomy" id="109478"/>
    <lineage>
        <taxon>Eukaryota</taxon>
        <taxon>Metazoa</taxon>
        <taxon>Chordata</taxon>
        <taxon>Craniata</taxon>
        <taxon>Vertebrata</taxon>
        <taxon>Euteleostomi</taxon>
        <taxon>Mammalia</taxon>
        <taxon>Eutheria</taxon>
        <taxon>Laurasiatheria</taxon>
        <taxon>Chiroptera</taxon>
        <taxon>Yangochiroptera</taxon>
        <taxon>Vespertilionidae</taxon>
        <taxon>Myotis</taxon>
    </lineage>
</organism>
<dbReference type="SMART" id="SM00349">
    <property type="entry name" value="KRAB"/>
    <property type="match status" value="1"/>
</dbReference>
<gene>
    <name evidence="2" type="ORF">D623_10002078</name>
</gene>
<dbReference type="PANTHER" id="PTHR14947:SF25">
    <property type="entry name" value="C2H2-TYPE DOMAIN-CONTAINING PROTEIN"/>
    <property type="match status" value="1"/>
</dbReference>
<evidence type="ECO:0000313" key="2">
    <source>
        <dbReference type="EMBL" id="EPQ01534.1"/>
    </source>
</evidence>
<dbReference type="SUPFAM" id="SSF109640">
    <property type="entry name" value="KRAB domain (Kruppel-associated box)"/>
    <property type="match status" value="1"/>
</dbReference>